<dbReference type="Proteomes" id="UP000441208">
    <property type="component" value="Unassembled WGS sequence"/>
</dbReference>
<dbReference type="Proteomes" id="UP000476176">
    <property type="component" value="Unassembled WGS sequence"/>
</dbReference>
<evidence type="ECO:0000313" key="14">
    <source>
        <dbReference type="Proteomes" id="UP000440367"/>
    </source>
</evidence>
<dbReference type="Proteomes" id="UP000440732">
    <property type="component" value="Unassembled WGS sequence"/>
</dbReference>
<evidence type="ECO:0000313" key="7">
    <source>
        <dbReference type="EMBL" id="KAE9202815.1"/>
    </source>
</evidence>
<evidence type="ECO:0000313" key="17">
    <source>
        <dbReference type="Proteomes" id="UP000460718"/>
    </source>
</evidence>
<evidence type="ECO:0000313" key="10">
    <source>
        <dbReference type="EMBL" id="KAE9315452.1"/>
    </source>
</evidence>
<proteinExistence type="predicted"/>
<protein>
    <submittedName>
        <fullName evidence="7">Uncharacterized protein</fullName>
    </submittedName>
</protein>
<evidence type="ECO:0000313" key="13">
    <source>
        <dbReference type="Proteomes" id="UP000437068"/>
    </source>
</evidence>
<dbReference type="Proteomes" id="UP000433483">
    <property type="component" value="Unassembled WGS sequence"/>
</dbReference>
<accession>A0A6A3XKH3</accession>
<name>A0A6A3XKH3_9STRA</name>
<dbReference type="Proteomes" id="UP000486351">
    <property type="component" value="Unassembled WGS sequence"/>
</dbReference>
<evidence type="ECO:0000313" key="18">
    <source>
        <dbReference type="Proteomes" id="UP000476176"/>
    </source>
</evidence>
<evidence type="ECO:0000313" key="16">
    <source>
        <dbReference type="Proteomes" id="UP000441208"/>
    </source>
</evidence>
<dbReference type="Proteomes" id="UP000488956">
    <property type="component" value="Unassembled WGS sequence"/>
</dbReference>
<dbReference type="OrthoDB" id="10296442at2759"/>
<evidence type="ECO:0000313" key="12">
    <source>
        <dbReference type="Proteomes" id="UP000433483"/>
    </source>
</evidence>
<evidence type="ECO:0000313" key="19">
    <source>
        <dbReference type="Proteomes" id="UP000486351"/>
    </source>
</evidence>
<reference evidence="11 12" key="1">
    <citation type="submission" date="2018-08" db="EMBL/GenBank/DDBJ databases">
        <title>Genomic investigation of the strawberry pathogen Phytophthora fragariae indicates pathogenicity is determined by transcriptional variation in three key races.</title>
        <authorList>
            <person name="Adams T.M."/>
            <person name="Armitage A.D."/>
            <person name="Sobczyk M.K."/>
            <person name="Bates H.J."/>
            <person name="Dunwell J.M."/>
            <person name="Nellist C.F."/>
            <person name="Harrison R.J."/>
        </authorList>
    </citation>
    <scope>NUCLEOTIDE SEQUENCE [LARGE SCALE GENOMIC DNA]</scope>
    <source>
        <strain evidence="9 13">A4</strain>
        <strain evidence="7 14">BC-1</strain>
        <strain evidence="8 18">BC-23</strain>
        <strain evidence="6 12">NOV-27</strain>
        <strain evidence="5 15">NOV-5</strain>
        <strain evidence="3 16">NOV-71</strain>
        <strain evidence="10 19">NOV-77</strain>
        <strain evidence="1 11">NOV-9</strain>
        <strain evidence="4 20">ONT-3</strain>
        <strain evidence="2 17">SCRP245</strain>
    </source>
</reference>
<evidence type="ECO:0000313" key="4">
    <source>
        <dbReference type="EMBL" id="KAE9094677.1"/>
    </source>
</evidence>
<dbReference type="EMBL" id="QXGD01001595">
    <property type="protein sequence ID" value="KAE9202815.1"/>
    <property type="molecule type" value="Genomic_DNA"/>
</dbReference>
<evidence type="ECO:0000313" key="11">
    <source>
        <dbReference type="Proteomes" id="UP000429523"/>
    </source>
</evidence>
<dbReference type="EMBL" id="QXFZ01001579">
    <property type="protein sequence ID" value="KAE9088140.1"/>
    <property type="molecule type" value="Genomic_DNA"/>
</dbReference>
<evidence type="ECO:0000313" key="8">
    <source>
        <dbReference type="EMBL" id="KAE9210577.1"/>
    </source>
</evidence>
<dbReference type="EMBL" id="QXFW01001666">
    <property type="protein sequence ID" value="KAE8987508.1"/>
    <property type="molecule type" value="Genomic_DNA"/>
</dbReference>
<evidence type="ECO:0000313" key="2">
    <source>
        <dbReference type="EMBL" id="KAE8987508.1"/>
    </source>
</evidence>
<dbReference type="Proteomes" id="UP000429523">
    <property type="component" value="Unassembled WGS sequence"/>
</dbReference>
<dbReference type="AlphaFoldDB" id="A0A6A3XKH3"/>
<evidence type="ECO:0000313" key="6">
    <source>
        <dbReference type="EMBL" id="KAE9188808.1"/>
    </source>
</evidence>
<evidence type="ECO:0000313" key="1">
    <source>
        <dbReference type="EMBL" id="KAE8928910.1"/>
    </source>
</evidence>
<evidence type="ECO:0000313" key="5">
    <source>
        <dbReference type="EMBL" id="KAE9117147.1"/>
    </source>
</evidence>
<gene>
    <name evidence="9" type="ORF">PF001_g19057</name>
    <name evidence="7" type="ORF">PF002_g21127</name>
    <name evidence="8" type="ORF">PF004_g16151</name>
    <name evidence="6" type="ORF">PF005_g19907</name>
    <name evidence="5" type="ORF">PF006_g18874</name>
    <name evidence="3" type="ORF">PF007_g20090</name>
    <name evidence="10" type="ORF">PF008_g19239</name>
    <name evidence="1" type="ORF">PF009_g20963</name>
    <name evidence="4" type="ORF">PF010_g17006</name>
    <name evidence="2" type="ORF">PF011_g19553</name>
</gene>
<dbReference type="EMBL" id="QXGC01001126">
    <property type="protein sequence ID" value="KAE9210577.1"/>
    <property type="molecule type" value="Genomic_DNA"/>
</dbReference>
<organism evidence="7 14">
    <name type="scientific">Phytophthora fragariae</name>
    <dbReference type="NCBI Taxonomy" id="53985"/>
    <lineage>
        <taxon>Eukaryota</taxon>
        <taxon>Sar</taxon>
        <taxon>Stramenopiles</taxon>
        <taxon>Oomycota</taxon>
        <taxon>Peronosporomycetes</taxon>
        <taxon>Peronosporales</taxon>
        <taxon>Peronosporaceae</taxon>
        <taxon>Phytophthora</taxon>
    </lineage>
</organism>
<dbReference type="EMBL" id="QXGA01001507">
    <property type="protein sequence ID" value="KAE9117147.1"/>
    <property type="molecule type" value="Genomic_DNA"/>
</dbReference>
<dbReference type="EMBL" id="QXGE01001513">
    <property type="protein sequence ID" value="KAE9291663.1"/>
    <property type="molecule type" value="Genomic_DNA"/>
</dbReference>
<dbReference type="EMBL" id="QXFX01001199">
    <property type="protein sequence ID" value="KAE9094677.1"/>
    <property type="molecule type" value="Genomic_DNA"/>
</dbReference>
<dbReference type="Proteomes" id="UP000460718">
    <property type="component" value="Unassembled WGS sequence"/>
</dbReference>
<evidence type="ECO:0000313" key="20">
    <source>
        <dbReference type="Proteomes" id="UP000488956"/>
    </source>
</evidence>
<dbReference type="EMBL" id="QXGB01001562">
    <property type="protein sequence ID" value="KAE9188808.1"/>
    <property type="molecule type" value="Genomic_DNA"/>
</dbReference>
<evidence type="ECO:0000313" key="15">
    <source>
        <dbReference type="Proteomes" id="UP000440732"/>
    </source>
</evidence>
<sequence length="76" mass="7916">MQPLPAKVLGAAVPVSSTLSAVLRNVMAGHCPVDSNCYGLPDVGTEPVSSIQPNLRSRLCYVSLLSSSPLHPSQSN</sequence>
<dbReference type="EMBL" id="QXFY01001530">
    <property type="protein sequence ID" value="KAE9315452.1"/>
    <property type="molecule type" value="Genomic_DNA"/>
</dbReference>
<dbReference type="Proteomes" id="UP000437068">
    <property type="component" value="Unassembled WGS sequence"/>
</dbReference>
<evidence type="ECO:0000313" key="3">
    <source>
        <dbReference type="EMBL" id="KAE9088140.1"/>
    </source>
</evidence>
<dbReference type="Proteomes" id="UP000440367">
    <property type="component" value="Unassembled WGS sequence"/>
</dbReference>
<evidence type="ECO:0000313" key="9">
    <source>
        <dbReference type="EMBL" id="KAE9291663.1"/>
    </source>
</evidence>
<keyword evidence="12" id="KW-1185">Reference proteome</keyword>
<comment type="caution">
    <text evidence="7">The sequence shown here is derived from an EMBL/GenBank/DDBJ whole genome shotgun (WGS) entry which is preliminary data.</text>
</comment>
<dbReference type="EMBL" id="QXGF01001607">
    <property type="protein sequence ID" value="KAE8928910.1"/>
    <property type="molecule type" value="Genomic_DNA"/>
</dbReference>